<gene>
    <name evidence="11 13" type="primary">pyrH</name>
    <name evidence="13" type="ORF">HMPREF9081_1921</name>
</gene>
<dbReference type="EMBL" id="AFHQ01000044">
    <property type="protein sequence ID" value="EGK58615.1"/>
    <property type="molecule type" value="Genomic_DNA"/>
</dbReference>
<dbReference type="UniPathway" id="UPA00159">
    <property type="reaction ID" value="UER00275"/>
</dbReference>
<dbReference type="Pfam" id="PF00696">
    <property type="entry name" value="AA_kinase"/>
    <property type="match status" value="1"/>
</dbReference>
<dbReference type="HOGENOM" id="CLU_033861_0_0_9"/>
<feature type="binding site" evidence="11">
    <location>
        <position position="91"/>
    </location>
    <ligand>
        <name>ATP</name>
        <dbReference type="ChEBI" id="CHEBI:30616"/>
    </ligand>
</feature>
<evidence type="ECO:0000256" key="5">
    <source>
        <dbReference type="ARBA" id="ARBA00022679"/>
    </source>
</evidence>
<keyword evidence="9 11" id="KW-0665">Pyrimidine biosynthesis</keyword>
<evidence type="ECO:0000259" key="12">
    <source>
        <dbReference type="Pfam" id="PF00696"/>
    </source>
</evidence>
<feature type="binding site" evidence="11">
    <location>
        <position position="87"/>
    </location>
    <ligand>
        <name>ATP</name>
        <dbReference type="ChEBI" id="CHEBI:30616"/>
    </ligand>
</feature>
<sequence>MFEAYFASYGAPFLQTDSVKYAIMAQRETGGVIVGAKYRRVVLKLSGEALAGDQGFGINPAVVEDIAAQIKKVRDHGIDVAIVVGGGNIWRGLAGSAKGMDRTTADYMGMMATVMNALALQDALEKQDVDTRVQSAIEMRQVAEPYIRRRAIRHMEKGRVVIFGAGTGNPYFSTDTTAALRAAEIEADVILMAKKGTDGIYDCDPNKNPNAKRFETLAYIDILKKGLAVMDATATSLCMENKIPIVVFNIDDYANIARASFGEPIGTTVGGEAV</sequence>
<dbReference type="Proteomes" id="UP000004067">
    <property type="component" value="Unassembled WGS sequence"/>
</dbReference>
<keyword evidence="6 11" id="KW-0547">Nucleotide-binding</keyword>
<feature type="region of interest" description="Involved in allosteric activation by GTP" evidence="11">
    <location>
        <begin position="52"/>
        <end position="57"/>
    </location>
</feature>
<feature type="domain" description="Aspartate/glutamate/uridylate kinase" evidence="12">
    <location>
        <begin position="40"/>
        <end position="249"/>
    </location>
</feature>
<evidence type="ECO:0000256" key="11">
    <source>
        <dbReference type="HAMAP-Rule" id="MF_01220"/>
    </source>
</evidence>
<feature type="binding site" evidence="11">
    <location>
        <position position="106"/>
    </location>
    <ligand>
        <name>UMP</name>
        <dbReference type="ChEBI" id="CHEBI:57865"/>
    </ligand>
</feature>
<comment type="pathway">
    <text evidence="2 11">Pyrimidine metabolism; CTP biosynthesis via de novo pathway; UDP from UMP (UMPK route): step 1/1.</text>
</comment>
<keyword evidence="14" id="KW-1185">Reference proteome</keyword>
<evidence type="ECO:0000256" key="9">
    <source>
        <dbReference type="ARBA" id="ARBA00022975"/>
    </source>
</evidence>
<dbReference type="PANTHER" id="PTHR42833">
    <property type="entry name" value="URIDYLATE KINASE"/>
    <property type="match status" value="1"/>
</dbReference>
<evidence type="ECO:0000313" key="14">
    <source>
        <dbReference type="Proteomes" id="UP000004067"/>
    </source>
</evidence>
<organism evidence="13 14">
    <name type="scientific">Centipeda periodontii DSM 2778</name>
    <dbReference type="NCBI Taxonomy" id="888060"/>
    <lineage>
        <taxon>Bacteria</taxon>
        <taxon>Bacillati</taxon>
        <taxon>Bacillota</taxon>
        <taxon>Negativicutes</taxon>
        <taxon>Selenomonadales</taxon>
        <taxon>Selenomonadaceae</taxon>
        <taxon>Centipeda</taxon>
    </lineage>
</organism>
<keyword evidence="4 11" id="KW-0963">Cytoplasm</keyword>
<dbReference type="EC" id="2.7.4.22" evidence="11"/>
<dbReference type="PANTHER" id="PTHR42833:SF4">
    <property type="entry name" value="URIDYLATE KINASE PUMPKIN, CHLOROPLASTIC"/>
    <property type="match status" value="1"/>
</dbReference>
<comment type="subcellular location">
    <subcellularLocation>
        <location evidence="1 11">Cytoplasm</location>
    </subcellularLocation>
</comment>
<evidence type="ECO:0000256" key="8">
    <source>
        <dbReference type="ARBA" id="ARBA00022840"/>
    </source>
</evidence>
<comment type="caution">
    <text evidence="11">Lacks conserved residue(s) required for the propagation of feature annotation.</text>
</comment>
<dbReference type="InterPro" id="IPR011817">
    <property type="entry name" value="Uridylate_kinase"/>
</dbReference>
<dbReference type="GO" id="GO:0005524">
    <property type="term" value="F:ATP binding"/>
    <property type="evidence" value="ECO:0007669"/>
    <property type="project" value="UniProtKB-KW"/>
</dbReference>
<comment type="activity regulation">
    <text evidence="11">Allosterically activated by GTP. Inhibited by UTP.</text>
</comment>
<dbReference type="GO" id="GO:0033862">
    <property type="term" value="F:UMP kinase activity"/>
    <property type="evidence" value="ECO:0007669"/>
    <property type="project" value="UniProtKB-EC"/>
</dbReference>
<feature type="binding site" evidence="11">
    <location>
        <position position="86"/>
    </location>
    <ligand>
        <name>UMP</name>
        <dbReference type="ChEBI" id="CHEBI:57865"/>
    </ligand>
</feature>
<dbReference type="InterPro" id="IPR001048">
    <property type="entry name" value="Asp/Glu/Uridylate_kinase"/>
</dbReference>
<evidence type="ECO:0000256" key="3">
    <source>
        <dbReference type="ARBA" id="ARBA00007614"/>
    </source>
</evidence>
<comment type="similarity">
    <text evidence="3 11">Belongs to the UMP kinase family.</text>
</comment>
<dbReference type="HAMAP" id="MF_01220_B">
    <property type="entry name" value="PyrH_B"/>
    <property type="match status" value="1"/>
</dbReference>
<dbReference type="GO" id="GO:0006225">
    <property type="term" value="P:UDP biosynthetic process"/>
    <property type="evidence" value="ECO:0007669"/>
    <property type="project" value="TreeGrafter"/>
</dbReference>
<dbReference type="NCBIfam" id="TIGR02075">
    <property type="entry name" value="pyrH_bact"/>
    <property type="match status" value="1"/>
</dbReference>
<dbReference type="InterPro" id="IPR015963">
    <property type="entry name" value="Uridylate_kinase_bac"/>
</dbReference>
<keyword evidence="11" id="KW-0021">Allosteric enzyme</keyword>
<dbReference type="eggNOG" id="COG0528">
    <property type="taxonomic scope" value="Bacteria"/>
</dbReference>
<keyword evidence="7 11" id="KW-0418">Kinase</keyword>
<dbReference type="PIRSF" id="PIRSF005650">
    <property type="entry name" value="Uridylate_kin"/>
    <property type="match status" value="1"/>
</dbReference>
<evidence type="ECO:0000256" key="7">
    <source>
        <dbReference type="ARBA" id="ARBA00022777"/>
    </source>
</evidence>
<dbReference type="AlphaFoldDB" id="F5RNR7"/>
<evidence type="ECO:0000256" key="10">
    <source>
        <dbReference type="ARBA" id="ARBA00047767"/>
    </source>
</evidence>
<name>F5RNR7_9FIRM</name>
<dbReference type="GO" id="GO:0005737">
    <property type="term" value="C:cytoplasm"/>
    <property type="evidence" value="ECO:0007669"/>
    <property type="project" value="UniProtKB-SubCell"/>
</dbReference>
<keyword evidence="8 11" id="KW-0067">ATP-binding</keyword>
<protein>
    <recommendedName>
        <fullName evidence="11">Uridylate kinase</fullName>
        <shortName evidence="11">UK</shortName>
        <ecNumber evidence="11">2.7.4.22</ecNumber>
    </recommendedName>
    <alternativeName>
        <fullName evidence="11">Uridine monophosphate kinase</fullName>
        <shortName evidence="11">UMP kinase</shortName>
        <shortName evidence="11">UMPK</shortName>
    </alternativeName>
</protein>
<evidence type="ECO:0000256" key="2">
    <source>
        <dbReference type="ARBA" id="ARBA00004791"/>
    </source>
</evidence>
<dbReference type="GO" id="GO:0044210">
    <property type="term" value="P:'de novo' CTP biosynthetic process"/>
    <property type="evidence" value="ECO:0007669"/>
    <property type="project" value="UniProtKB-UniRule"/>
</dbReference>
<dbReference type="FunFam" id="3.40.1160.10:FF:000001">
    <property type="entry name" value="Uridylate kinase"/>
    <property type="match status" value="1"/>
</dbReference>
<feature type="binding site" evidence="11">
    <location>
        <begin position="44"/>
        <end position="47"/>
    </location>
    <ligand>
        <name>ATP</name>
        <dbReference type="ChEBI" id="CHEBI:30616"/>
    </ligand>
</feature>
<comment type="function">
    <text evidence="11">Catalyzes the reversible phosphorylation of UMP to UDP.</text>
</comment>
<evidence type="ECO:0000256" key="1">
    <source>
        <dbReference type="ARBA" id="ARBA00004496"/>
    </source>
</evidence>
<proteinExistence type="inferred from homology"/>
<dbReference type="CDD" id="cd04254">
    <property type="entry name" value="AAK_UMPK-PyrH-Ec"/>
    <property type="match status" value="1"/>
</dbReference>
<comment type="caution">
    <text evidence="13">The sequence shown here is derived from an EMBL/GenBank/DDBJ whole genome shotgun (WGS) entry which is preliminary data.</text>
</comment>
<feature type="binding site" evidence="11">
    <location>
        <position position="201"/>
    </location>
    <ligand>
        <name>ATP</name>
        <dbReference type="ChEBI" id="CHEBI:30616"/>
    </ligand>
</feature>
<feature type="binding site" evidence="11">
    <location>
        <position position="204"/>
    </location>
    <ligand>
        <name>ATP</name>
        <dbReference type="ChEBI" id="CHEBI:30616"/>
    </ligand>
</feature>
<dbReference type="InterPro" id="IPR036393">
    <property type="entry name" value="AceGlu_kinase-like_sf"/>
</dbReference>
<feature type="binding site" evidence="11">
    <location>
        <begin position="167"/>
        <end position="174"/>
    </location>
    <ligand>
        <name>UMP</name>
        <dbReference type="ChEBI" id="CHEBI:57865"/>
    </ligand>
</feature>
<evidence type="ECO:0000313" key="13">
    <source>
        <dbReference type="EMBL" id="EGK58615.1"/>
    </source>
</evidence>
<comment type="subunit">
    <text evidence="11">Homohexamer.</text>
</comment>
<dbReference type="Gene3D" id="3.40.1160.10">
    <property type="entry name" value="Acetylglutamate kinase-like"/>
    <property type="match status" value="1"/>
</dbReference>
<reference evidence="13 14" key="1">
    <citation type="submission" date="2011-04" db="EMBL/GenBank/DDBJ databases">
        <authorList>
            <person name="Muzny D."/>
            <person name="Qin X."/>
            <person name="Deng J."/>
            <person name="Jiang H."/>
            <person name="Liu Y."/>
            <person name="Qu J."/>
            <person name="Song X.-Z."/>
            <person name="Zhang L."/>
            <person name="Thornton R."/>
            <person name="Coyle M."/>
            <person name="Francisco L."/>
            <person name="Jackson L."/>
            <person name="Javaid M."/>
            <person name="Korchina V."/>
            <person name="Kovar C."/>
            <person name="Mata R."/>
            <person name="Mathew T."/>
            <person name="Ngo R."/>
            <person name="Nguyen L."/>
            <person name="Nguyen N."/>
            <person name="Okwuonu G."/>
            <person name="Ongeri F."/>
            <person name="Pham C."/>
            <person name="Simmons D."/>
            <person name="Wilczek-Boney K."/>
            <person name="Hale W."/>
            <person name="Jakkamsetti A."/>
            <person name="Pham P."/>
            <person name="Ruth R."/>
            <person name="San Lucas F."/>
            <person name="Warren J."/>
            <person name="Zhang J."/>
            <person name="Zhao Z."/>
            <person name="Zhou C."/>
            <person name="Zhu D."/>
            <person name="Lee S."/>
            <person name="Bess C."/>
            <person name="Blankenburg K."/>
            <person name="Forbes L."/>
            <person name="Fu Q."/>
            <person name="Gubbala S."/>
            <person name="Hirani K."/>
            <person name="Jayaseelan J.C."/>
            <person name="Lara F."/>
            <person name="Munidasa M."/>
            <person name="Palculict T."/>
            <person name="Patil S."/>
            <person name="Pu L.-L."/>
            <person name="Saada N."/>
            <person name="Tang L."/>
            <person name="Weissenberger G."/>
            <person name="Zhu Y."/>
            <person name="Hemphill L."/>
            <person name="Shang Y."/>
            <person name="Youmans B."/>
            <person name="Ayvaz T."/>
            <person name="Ross M."/>
            <person name="Santibanez J."/>
            <person name="Aqrawi P."/>
            <person name="Gross S."/>
            <person name="Joshi V."/>
            <person name="Fowler G."/>
            <person name="Nazareth L."/>
            <person name="Reid J."/>
            <person name="Worley K."/>
            <person name="Petrosino J."/>
            <person name="Highlander S."/>
            <person name="Gibbs R."/>
        </authorList>
    </citation>
    <scope>NUCLEOTIDE SEQUENCE [LARGE SCALE GENOMIC DNA]</scope>
    <source>
        <strain evidence="13 14">DSM 2778</strain>
    </source>
</reference>
<evidence type="ECO:0000256" key="4">
    <source>
        <dbReference type="ARBA" id="ARBA00022490"/>
    </source>
</evidence>
<keyword evidence="5 11" id="KW-0808">Transferase</keyword>
<dbReference type="SUPFAM" id="SSF53633">
    <property type="entry name" value="Carbamate kinase-like"/>
    <property type="match status" value="1"/>
</dbReference>
<comment type="catalytic activity">
    <reaction evidence="10 11">
        <text>UMP + ATP = UDP + ADP</text>
        <dbReference type="Rhea" id="RHEA:24400"/>
        <dbReference type="ChEBI" id="CHEBI:30616"/>
        <dbReference type="ChEBI" id="CHEBI:57865"/>
        <dbReference type="ChEBI" id="CHEBI:58223"/>
        <dbReference type="ChEBI" id="CHEBI:456216"/>
        <dbReference type="EC" id="2.7.4.22"/>
    </reaction>
</comment>
<dbReference type="STRING" id="888060.HMPREF9081_1921"/>
<accession>F5RNR7</accession>
<evidence type="ECO:0000256" key="6">
    <source>
        <dbReference type="ARBA" id="ARBA00022741"/>
    </source>
</evidence>